<comment type="function">
    <text evidence="2">Catalyzes the oxidation of either pyridoxine 5'-phosphate (PNP) or pyridoxamine 5'-phosphate (PMP) into pyridoxal 5'-phosphate (PLP).</text>
</comment>
<dbReference type="PANTHER" id="PTHR10851:SF0">
    <property type="entry name" value="PYRIDOXINE-5'-PHOSPHATE OXIDASE"/>
    <property type="match status" value="1"/>
</dbReference>
<evidence type="ECO:0000259" key="10">
    <source>
        <dbReference type="Pfam" id="PF01243"/>
    </source>
</evidence>
<keyword evidence="7" id="KW-0285">Flavoprotein</keyword>
<evidence type="ECO:0000256" key="1">
    <source>
        <dbReference type="ARBA" id="ARBA00001917"/>
    </source>
</evidence>
<dbReference type="PANTHER" id="PTHR10851">
    <property type="entry name" value="PYRIDOXINE-5-PHOSPHATE OXIDASE"/>
    <property type="match status" value="1"/>
</dbReference>
<sequence length="60" mass="7224">MLFYWPRQHRQIRIEGKMEKVSEQEALDYWKSRPLSSRIGSKSSEQSTVIPSRQVVFWLL</sequence>
<dbReference type="EC" id="1.4.3.5" evidence="6"/>
<dbReference type="OrthoDB" id="303614at2759"/>
<evidence type="ECO:0000256" key="9">
    <source>
        <dbReference type="ARBA" id="ARBA00023002"/>
    </source>
</evidence>
<name>A0A0B1RPQ8_OESDE</name>
<comment type="cofactor">
    <cofactor evidence="1">
        <name>FMN</name>
        <dbReference type="ChEBI" id="CHEBI:58210"/>
    </cofactor>
</comment>
<proteinExistence type="inferred from homology"/>
<comment type="pathway">
    <text evidence="3">Cofactor metabolism; pyridoxal 5'-phosphate salvage; pyridoxal 5'-phosphate from pyridoxamine 5'-phosphate: step 1/1.</text>
</comment>
<evidence type="ECO:0000256" key="3">
    <source>
        <dbReference type="ARBA" id="ARBA00004738"/>
    </source>
</evidence>
<evidence type="ECO:0000313" key="12">
    <source>
        <dbReference type="Proteomes" id="UP000053660"/>
    </source>
</evidence>
<dbReference type="InterPro" id="IPR012349">
    <property type="entry name" value="Split_barrel_FMN-bd"/>
</dbReference>
<dbReference type="SUPFAM" id="SSF50475">
    <property type="entry name" value="FMN-binding split barrel"/>
    <property type="match status" value="1"/>
</dbReference>
<dbReference type="EMBL" id="KN613126">
    <property type="protein sequence ID" value="KHJ75053.1"/>
    <property type="molecule type" value="Genomic_DNA"/>
</dbReference>
<dbReference type="Gene3D" id="2.30.110.10">
    <property type="entry name" value="Electron Transport, Fmn-binding Protein, Chain A"/>
    <property type="match status" value="1"/>
</dbReference>
<evidence type="ECO:0000256" key="2">
    <source>
        <dbReference type="ARBA" id="ARBA00003691"/>
    </source>
</evidence>
<evidence type="ECO:0000256" key="8">
    <source>
        <dbReference type="ARBA" id="ARBA00022643"/>
    </source>
</evidence>
<comment type="pathway">
    <text evidence="4">Cofactor metabolism; pyridoxal 5'-phosphate salvage; pyridoxal 5'-phosphate from pyridoxine 5'-phosphate: step 1/1.</text>
</comment>
<evidence type="ECO:0000256" key="5">
    <source>
        <dbReference type="ARBA" id="ARBA00007301"/>
    </source>
</evidence>
<keyword evidence="12" id="KW-1185">Reference proteome</keyword>
<keyword evidence="8" id="KW-0288">FMN</keyword>
<dbReference type="GO" id="GO:0010181">
    <property type="term" value="F:FMN binding"/>
    <property type="evidence" value="ECO:0007669"/>
    <property type="project" value="InterPro"/>
</dbReference>
<dbReference type="InterPro" id="IPR011576">
    <property type="entry name" value="Pyridox_Oxase_N"/>
</dbReference>
<dbReference type="Pfam" id="PF01243">
    <property type="entry name" value="PNPOx_N"/>
    <property type="match status" value="1"/>
</dbReference>
<dbReference type="GO" id="GO:0004733">
    <property type="term" value="F:pyridoxamine phosphate oxidase activity"/>
    <property type="evidence" value="ECO:0007669"/>
    <property type="project" value="UniProtKB-EC"/>
</dbReference>
<gene>
    <name evidence="11" type="ORF">OESDEN_25331</name>
</gene>
<organism evidence="11 12">
    <name type="scientific">Oesophagostomum dentatum</name>
    <name type="common">Nodular worm</name>
    <dbReference type="NCBI Taxonomy" id="61180"/>
    <lineage>
        <taxon>Eukaryota</taxon>
        <taxon>Metazoa</taxon>
        <taxon>Ecdysozoa</taxon>
        <taxon>Nematoda</taxon>
        <taxon>Chromadorea</taxon>
        <taxon>Rhabditida</taxon>
        <taxon>Rhabditina</taxon>
        <taxon>Rhabditomorpha</taxon>
        <taxon>Strongyloidea</taxon>
        <taxon>Strongylidae</taxon>
        <taxon>Oesophagostomum</taxon>
    </lineage>
</organism>
<protein>
    <recommendedName>
        <fullName evidence="6">pyridoxal 5'-phosphate synthase</fullName>
        <ecNumber evidence="6">1.4.3.5</ecNumber>
    </recommendedName>
</protein>
<dbReference type="Proteomes" id="UP000053660">
    <property type="component" value="Unassembled WGS sequence"/>
</dbReference>
<evidence type="ECO:0000256" key="7">
    <source>
        <dbReference type="ARBA" id="ARBA00022630"/>
    </source>
</evidence>
<evidence type="ECO:0000256" key="4">
    <source>
        <dbReference type="ARBA" id="ARBA00005037"/>
    </source>
</evidence>
<evidence type="ECO:0000313" key="11">
    <source>
        <dbReference type="EMBL" id="KHJ75053.1"/>
    </source>
</evidence>
<dbReference type="InterPro" id="IPR000659">
    <property type="entry name" value="Pyridox_Oxase"/>
</dbReference>
<dbReference type="AlphaFoldDB" id="A0A0B1RPQ8"/>
<feature type="domain" description="Pyridoxamine 5'-phosphate oxidase N-terminal" evidence="10">
    <location>
        <begin position="1"/>
        <end position="56"/>
    </location>
</feature>
<evidence type="ECO:0000256" key="6">
    <source>
        <dbReference type="ARBA" id="ARBA00012801"/>
    </source>
</evidence>
<comment type="similarity">
    <text evidence="5">Belongs to the pyridoxamine 5'-phosphate oxidase family.</text>
</comment>
<dbReference type="GO" id="GO:0008615">
    <property type="term" value="P:pyridoxine biosynthetic process"/>
    <property type="evidence" value="ECO:0007669"/>
    <property type="project" value="InterPro"/>
</dbReference>
<keyword evidence="9" id="KW-0560">Oxidoreductase</keyword>
<accession>A0A0B1RPQ8</accession>
<dbReference type="UniPathway" id="UPA01068">
    <property type="reaction ID" value="UER00304"/>
</dbReference>
<reference evidence="11 12" key="1">
    <citation type="submission" date="2014-03" db="EMBL/GenBank/DDBJ databases">
        <title>Draft genome of the hookworm Oesophagostomum dentatum.</title>
        <authorList>
            <person name="Mitreva M."/>
        </authorList>
    </citation>
    <scope>NUCLEOTIDE SEQUENCE [LARGE SCALE GENOMIC DNA]</scope>
    <source>
        <strain evidence="11 12">OD-Hann</strain>
    </source>
</reference>